<keyword evidence="3" id="KW-0862">Zinc</keyword>
<dbReference type="SUPFAM" id="SSF57850">
    <property type="entry name" value="RING/U-box"/>
    <property type="match status" value="1"/>
</dbReference>
<feature type="compositionally biased region" description="Acidic residues" evidence="5">
    <location>
        <begin position="97"/>
        <end position="112"/>
    </location>
</feature>
<keyword evidence="8" id="KW-1185">Reference proteome</keyword>
<sequence length="173" mass="19775">MCSELECGICYRSYNTGRRCPRELQCKHSFCERCLVTLSRSSVCEVESTKKCSPQDKTIVCPLCRYPTSVSGEVRAALRLDESVLERMVVSGVLEESMTDDEEDSDWKEDDNETPHENSAEERDSSSGSRGGRFRRSLRRVWGKFTGNHSQRGAHCMTDEDLRDLFMMSCYTI</sequence>
<dbReference type="PANTHER" id="PTHR22791">
    <property type="entry name" value="RING-TYPE DOMAIN-CONTAINING PROTEIN"/>
    <property type="match status" value="1"/>
</dbReference>
<dbReference type="GO" id="GO:0061630">
    <property type="term" value="F:ubiquitin protein ligase activity"/>
    <property type="evidence" value="ECO:0007669"/>
    <property type="project" value="TreeGrafter"/>
</dbReference>
<evidence type="ECO:0000313" key="7">
    <source>
        <dbReference type="Ensembl" id="ENSHHUP00000025817.1"/>
    </source>
</evidence>
<evidence type="ECO:0000256" key="5">
    <source>
        <dbReference type="SAM" id="MobiDB-lite"/>
    </source>
</evidence>
<accession>A0A4W5LJ06</accession>
<evidence type="ECO:0000256" key="3">
    <source>
        <dbReference type="ARBA" id="ARBA00022833"/>
    </source>
</evidence>
<dbReference type="PROSITE" id="PS50089">
    <property type="entry name" value="ZF_RING_2"/>
    <property type="match status" value="1"/>
</dbReference>
<dbReference type="Gene3D" id="3.30.40.10">
    <property type="entry name" value="Zinc/RING finger domain, C3HC4 (zinc finger)"/>
    <property type="match status" value="1"/>
</dbReference>
<reference evidence="8" key="1">
    <citation type="submission" date="2018-06" db="EMBL/GenBank/DDBJ databases">
        <title>Genome assembly of Danube salmon.</title>
        <authorList>
            <person name="Macqueen D.J."/>
            <person name="Gundappa M.K."/>
        </authorList>
    </citation>
    <scope>NUCLEOTIDE SEQUENCE [LARGE SCALE GENOMIC DNA]</scope>
</reference>
<dbReference type="GO" id="GO:0016567">
    <property type="term" value="P:protein ubiquitination"/>
    <property type="evidence" value="ECO:0007669"/>
    <property type="project" value="TreeGrafter"/>
</dbReference>
<evidence type="ECO:0000259" key="6">
    <source>
        <dbReference type="PROSITE" id="PS50089"/>
    </source>
</evidence>
<reference evidence="7" key="3">
    <citation type="submission" date="2025-09" db="UniProtKB">
        <authorList>
            <consortium name="Ensembl"/>
        </authorList>
    </citation>
    <scope>IDENTIFICATION</scope>
</reference>
<reference evidence="7" key="2">
    <citation type="submission" date="2025-08" db="UniProtKB">
        <authorList>
            <consortium name="Ensembl"/>
        </authorList>
    </citation>
    <scope>IDENTIFICATION</scope>
</reference>
<feature type="compositionally biased region" description="Basic and acidic residues" evidence="5">
    <location>
        <begin position="113"/>
        <end position="125"/>
    </location>
</feature>
<dbReference type="Proteomes" id="UP000314982">
    <property type="component" value="Unassembled WGS sequence"/>
</dbReference>
<organism evidence="7 8">
    <name type="scientific">Hucho hucho</name>
    <name type="common">huchen</name>
    <dbReference type="NCBI Taxonomy" id="62062"/>
    <lineage>
        <taxon>Eukaryota</taxon>
        <taxon>Metazoa</taxon>
        <taxon>Chordata</taxon>
        <taxon>Craniata</taxon>
        <taxon>Vertebrata</taxon>
        <taxon>Euteleostomi</taxon>
        <taxon>Actinopterygii</taxon>
        <taxon>Neopterygii</taxon>
        <taxon>Teleostei</taxon>
        <taxon>Protacanthopterygii</taxon>
        <taxon>Salmoniformes</taxon>
        <taxon>Salmonidae</taxon>
        <taxon>Salmoninae</taxon>
        <taxon>Hucho</taxon>
    </lineage>
</organism>
<name>A0A4W5LJ06_9TELE</name>
<evidence type="ECO:0000256" key="4">
    <source>
        <dbReference type="PROSITE-ProRule" id="PRU00175"/>
    </source>
</evidence>
<dbReference type="AlphaFoldDB" id="A0A4W5LJ06"/>
<keyword evidence="1" id="KW-0479">Metal-binding</keyword>
<dbReference type="Ensembl" id="ENSHHUT00000026838.1">
    <property type="protein sequence ID" value="ENSHHUP00000025817.1"/>
    <property type="gene ID" value="ENSHHUG00000016299.1"/>
</dbReference>
<dbReference type="InterPro" id="IPR001841">
    <property type="entry name" value="Znf_RING"/>
</dbReference>
<dbReference type="InterPro" id="IPR013083">
    <property type="entry name" value="Znf_RING/FYVE/PHD"/>
</dbReference>
<evidence type="ECO:0000256" key="1">
    <source>
        <dbReference type="ARBA" id="ARBA00022723"/>
    </source>
</evidence>
<protein>
    <submittedName>
        <fullName evidence="7">Si:ch73-335l21.4</fullName>
    </submittedName>
</protein>
<dbReference type="InterPro" id="IPR051435">
    <property type="entry name" value="RING_finger_E3_ubiq-ligases"/>
</dbReference>
<feature type="domain" description="RING-type" evidence="6">
    <location>
        <begin position="7"/>
        <end position="65"/>
    </location>
</feature>
<evidence type="ECO:0000256" key="2">
    <source>
        <dbReference type="ARBA" id="ARBA00022771"/>
    </source>
</evidence>
<evidence type="ECO:0000313" key="8">
    <source>
        <dbReference type="Proteomes" id="UP000314982"/>
    </source>
</evidence>
<dbReference type="GeneTree" id="ENSGT00730000112287"/>
<dbReference type="InterPro" id="IPR017907">
    <property type="entry name" value="Znf_RING_CS"/>
</dbReference>
<dbReference type="PANTHER" id="PTHR22791:SF14">
    <property type="entry name" value="RING FINGER PROTEIN 227"/>
    <property type="match status" value="1"/>
</dbReference>
<dbReference type="STRING" id="62062.ENSHHUP00000025817"/>
<dbReference type="PROSITE" id="PS00518">
    <property type="entry name" value="ZF_RING_1"/>
    <property type="match status" value="1"/>
</dbReference>
<dbReference type="GO" id="GO:0008270">
    <property type="term" value="F:zinc ion binding"/>
    <property type="evidence" value="ECO:0007669"/>
    <property type="project" value="UniProtKB-KW"/>
</dbReference>
<feature type="region of interest" description="Disordered" evidence="5">
    <location>
        <begin position="94"/>
        <end position="133"/>
    </location>
</feature>
<dbReference type="SMART" id="SM00184">
    <property type="entry name" value="RING"/>
    <property type="match status" value="1"/>
</dbReference>
<proteinExistence type="predicted"/>
<keyword evidence="2 4" id="KW-0863">Zinc-finger</keyword>